<keyword evidence="2" id="KW-1185">Reference proteome</keyword>
<dbReference type="VEuPathDB" id="FungiDB:EYZ11_005380"/>
<evidence type="ECO:0000313" key="1">
    <source>
        <dbReference type="EMBL" id="THC95137.1"/>
    </source>
</evidence>
<dbReference type="AlphaFoldDB" id="A0A4S3JKG7"/>
<accession>A0A4S3JKG7</accession>
<sequence length="76" mass="8242">MKLSTIVAGATFFASNVLATDSDSIIIKAHCRLQFFYKITSVVSLSAYEYSGPKSSSTNFKDPLANCKRGVPYVAN</sequence>
<reference evidence="1 2" key="1">
    <citation type="submission" date="2019-03" db="EMBL/GenBank/DDBJ databases">
        <title>The genome sequence of a newly discovered highly antifungal drug resistant Aspergillus species, Aspergillus tanneri NIH 1004.</title>
        <authorList>
            <person name="Mounaud S."/>
            <person name="Singh I."/>
            <person name="Joardar V."/>
            <person name="Pakala S."/>
            <person name="Pakala S."/>
            <person name="Venepally P."/>
            <person name="Hoover J."/>
            <person name="Nierman W."/>
            <person name="Chung J."/>
            <person name="Losada L."/>
        </authorList>
    </citation>
    <scope>NUCLEOTIDE SEQUENCE [LARGE SCALE GENOMIC DNA]</scope>
    <source>
        <strain evidence="1 2">NIH1004</strain>
    </source>
</reference>
<protein>
    <submittedName>
        <fullName evidence="1">Uncharacterized protein</fullName>
    </submittedName>
</protein>
<organism evidence="1 2">
    <name type="scientific">Aspergillus tanneri</name>
    <dbReference type="NCBI Taxonomy" id="1220188"/>
    <lineage>
        <taxon>Eukaryota</taxon>
        <taxon>Fungi</taxon>
        <taxon>Dikarya</taxon>
        <taxon>Ascomycota</taxon>
        <taxon>Pezizomycotina</taxon>
        <taxon>Eurotiomycetes</taxon>
        <taxon>Eurotiomycetidae</taxon>
        <taxon>Eurotiales</taxon>
        <taxon>Aspergillaceae</taxon>
        <taxon>Aspergillus</taxon>
        <taxon>Aspergillus subgen. Circumdati</taxon>
    </lineage>
</organism>
<comment type="caution">
    <text evidence="1">The sequence shown here is derived from an EMBL/GenBank/DDBJ whole genome shotgun (WGS) entry which is preliminary data.</text>
</comment>
<gene>
    <name evidence="1" type="ORF">EYZ11_005380</name>
</gene>
<proteinExistence type="predicted"/>
<dbReference type="EMBL" id="SOSA01000171">
    <property type="protein sequence ID" value="THC95137.1"/>
    <property type="molecule type" value="Genomic_DNA"/>
</dbReference>
<dbReference type="Proteomes" id="UP000308092">
    <property type="component" value="Unassembled WGS sequence"/>
</dbReference>
<evidence type="ECO:0000313" key="2">
    <source>
        <dbReference type="Proteomes" id="UP000308092"/>
    </source>
</evidence>
<name>A0A4S3JKG7_9EURO</name>
<dbReference type="STRING" id="1220188.A0A4S3JKG7"/>